<sequence>MPAVHACPEGMQGLQALRTGVHGQHACPAGPHAEPAVLTPFVGVRTPVYSPKNPPEDPLTDAISQGPQGLQPLEAWALLAETNGSSSWEHRSHLLRPTASAAGTIGLNLRGQQLQQLKPLVSVSKTDGFRS</sequence>
<organism evidence="1 2">
    <name type="scientific">Puccinia coronata f. sp. avenae</name>
    <dbReference type="NCBI Taxonomy" id="200324"/>
    <lineage>
        <taxon>Eukaryota</taxon>
        <taxon>Fungi</taxon>
        <taxon>Dikarya</taxon>
        <taxon>Basidiomycota</taxon>
        <taxon>Pucciniomycotina</taxon>
        <taxon>Pucciniomycetes</taxon>
        <taxon>Pucciniales</taxon>
        <taxon>Pucciniaceae</taxon>
        <taxon>Puccinia</taxon>
    </lineage>
</organism>
<reference evidence="1 2" key="1">
    <citation type="submission" date="2017-11" db="EMBL/GenBank/DDBJ databases">
        <title>De novo assembly and phasing of dikaryotic genomes from two isolates of Puccinia coronata f. sp. avenae, the causal agent of oat crown rust.</title>
        <authorList>
            <person name="Miller M.E."/>
            <person name="Zhang Y."/>
            <person name="Omidvar V."/>
            <person name="Sperschneider J."/>
            <person name="Schwessinger B."/>
            <person name="Raley C."/>
            <person name="Palmer J.M."/>
            <person name="Garnica D."/>
            <person name="Upadhyaya N."/>
            <person name="Rathjen J."/>
            <person name="Taylor J.M."/>
            <person name="Park R.F."/>
            <person name="Dodds P.N."/>
            <person name="Hirsch C.D."/>
            <person name="Kianian S.F."/>
            <person name="Figueroa M."/>
        </authorList>
    </citation>
    <scope>NUCLEOTIDE SEQUENCE [LARGE SCALE GENOMIC DNA]</scope>
    <source>
        <strain evidence="1">12SD80</strain>
    </source>
</reference>
<proteinExistence type="predicted"/>
<dbReference type="Proteomes" id="UP000235392">
    <property type="component" value="Unassembled WGS sequence"/>
</dbReference>
<comment type="caution">
    <text evidence="1">The sequence shown here is derived from an EMBL/GenBank/DDBJ whole genome shotgun (WGS) entry which is preliminary data.</text>
</comment>
<name>A0A2N5U3Q6_9BASI</name>
<dbReference type="EMBL" id="PGCI01000244">
    <property type="protein sequence ID" value="PLW32372.1"/>
    <property type="molecule type" value="Genomic_DNA"/>
</dbReference>
<accession>A0A2N5U3Q6</accession>
<dbReference type="AlphaFoldDB" id="A0A2N5U3Q6"/>
<gene>
    <name evidence="1" type="ORF">PCASD_14325</name>
</gene>
<evidence type="ECO:0000313" key="2">
    <source>
        <dbReference type="Proteomes" id="UP000235392"/>
    </source>
</evidence>
<protein>
    <submittedName>
        <fullName evidence="1">Uncharacterized protein</fullName>
    </submittedName>
</protein>
<evidence type="ECO:0000313" key="1">
    <source>
        <dbReference type="EMBL" id="PLW32372.1"/>
    </source>
</evidence>